<proteinExistence type="predicted"/>
<name>A0ABT5ZWW2_9ACTN</name>
<reference evidence="1 2" key="1">
    <citation type="submission" date="2023-03" db="EMBL/GenBank/DDBJ databases">
        <title>Draft genome sequence of Streptomyces sp. RB6PN23 isolated from peat swamp forest in Thailand.</title>
        <authorList>
            <person name="Klaysubun C."/>
            <person name="Duangmal K."/>
        </authorList>
    </citation>
    <scope>NUCLEOTIDE SEQUENCE [LARGE SCALE GENOMIC DNA]</scope>
    <source>
        <strain evidence="1 2">RB6PN23</strain>
    </source>
</reference>
<sequence length="48" mass="5231">MATHRDPAHGSEGAAYLVEQVEAQLDLLDHLAVELPYRDLALQEASDA</sequence>
<evidence type="ECO:0000313" key="1">
    <source>
        <dbReference type="EMBL" id="MDF3294322.1"/>
    </source>
</evidence>
<protein>
    <submittedName>
        <fullName evidence="1">Uncharacterized protein</fullName>
    </submittedName>
</protein>
<evidence type="ECO:0000313" key="2">
    <source>
        <dbReference type="Proteomes" id="UP001216579"/>
    </source>
</evidence>
<gene>
    <name evidence="1" type="ORF">P3G67_35025</name>
</gene>
<dbReference type="Proteomes" id="UP001216579">
    <property type="component" value="Unassembled WGS sequence"/>
</dbReference>
<comment type="caution">
    <text evidence="1">The sequence shown here is derived from an EMBL/GenBank/DDBJ whole genome shotgun (WGS) entry which is preliminary data.</text>
</comment>
<accession>A0ABT5ZWW2</accession>
<keyword evidence="2" id="KW-1185">Reference proteome</keyword>
<dbReference type="EMBL" id="JARJBC010000043">
    <property type="protein sequence ID" value="MDF3294322.1"/>
    <property type="molecule type" value="Genomic_DNA"/>
</dbReference>
<organism evidence="1 2">
    <name type="scientific">Streptomyces silvisoli</name>
    <dbReference type="NCBI Taxonomy" id="3034235"/>
    <lineage>
        <taxon>Bacteria</taxon>
        <taxon>Bacillati</taxon>
        <taxon>Actinomycetota</taxon>
        <taxon>Actinomycetes</taxon>
        <taxon>Kitasatosporales</taxon>
        <taxon>Streptomycetaceae</taxon>
        <taxon>Streptomyces</taxon>
    </lineage>
</organism>
<dbReference type="RefSeq" id="WP_276097130.1">
    <property type="nucleotide sequence ID" value="NZ_JARJBC010000043.1"/>
</dbReference>